<accession>A0A942A0P1</accession>
<evidence type="ECO:0000313" key="8">
    <source>
        <dbReference type="Proteomes" id="UP000722750"/>
    </source>
</evidence>
<dbReference type="GO" id="GO:0020037">
    <property type="term" value="F:heme binding"/>
    <property type="evidence" value="ECO:0007669"/>
    <property type="project" value="InterPro"/>
</dbReference>
<dbReference type="SUPFAM" id="SSF46626">
    <property type="entry name" value="Cytochrome c"/>
    <property type="match status" value="2"/>
</dbReference>
<sequence>MGNTGRKKEASKSINLCWRNILSGIIIAVFVTTTCLGNMVMAEGKFKPATEAELKEGKEVYNKYCAVCHGEEGDGYGELAHALYPKPRDFTKGQYKIRTNATGSLPTDADLIHVISVGIHGTSMIPWDILELDQIKSILPVLKSFSEAWQYREAEPPITIGREVPSSQQSIARGKKLYEEKECWKCHGETGHGDGPSSYDLADEWEVPIQAYDFTRANKFKGGATNKDIYLRFSTGMNGTPMPSFASELSDEDRWSLVHYVKSLAGQKEAHGHE</sequence>
<dbReference type="Pfam" id="PF13442">
    <property type="entry name" value="Cytochrome_CBB3"/>
    <property type="match status" value="1"/>
</dbReference>
<evidence type="ECO:0000256" key="3">
    <source>
        <dbReference type="ARBA" id="ARBA00023004"/>
    </source>
</evidence>
<dbReference type="InterPro" id="IPR009056">
    <property type="entry name" value="Cyt_c-like_dom"/>
</dbReference>
<feature type="domain" description="Cytochrome c" evidence="6">
    <location>
        <begin position="52"/>
        <end position="146"/>
    </location>
</feature>
<protein>
    <recommendedName>
        <fullName evidence="6">Cytochrome c domain-containing protein</fullName>
    </recommendedName>
</protein>
<gene>
    <name evidence="7" type="ORF">MAG551_01278</name>
</gene>
<dbReference type="PANTHER" id="PTHR35008">
    <property type="entry name" value="BLL4482 PROTEIN-RELATED"/>
    <property type="match status" value="1"/>
</dbReference>
<name>A0A942A0P1_9BACT</name>
<evidence type="ECO:0000256" key="4">
    <source>
        <dbReference type="PROSITE-ProRule" id="PRU00433"/>
    </source>
</evidence>
<dbReference type="PROSITE" id="PS51007">
    <property type="entry name" value="CYTC"/>
    <property type="match status" value="2"/>
</dbReference>
<evidence type="ECO:0000256" key="5">
    <source>
        <dbReference type="SAM" id="Phobius"/>
    </source>
</evidence>
<keyword evidence="1 4" id="KW-0349">Heme</keyword>
<organism evidence="7 8">
    <name type="scientific">Candidatus Scalindua arabica</name>
    <dbReference type="NCBI Taxonomy" id="1127984"/>
    <lineage>
        <taxon>Bacteria</taxon>
        <taxon>Pseudomonadati</taxon>
        <taxon>Planctomycetota</taxon>
        <taxon>Candidatus Brocadiia</taxon>
        <taxon>Candidatus Brocadiales</taxon>
        <taxon>Candidatus Scalinduaceae</taxon>
        <taxon>Candidatus Scalindua</taxon>
    </lineage>
</organism>
<feature type="domain" description="Cytochrome c" evidence="6">
    <location>
        <begin position="169"/>
        <end position="265"/>
    </location>
</feature>
<evidence type="ECO:0000256" key="1">
    <source>
        <dbReference type="ARBA" id="ARBA00022617"/>
    </source>
</evidence>
<evidence type="ECO:0000313" key="7">
    <source>
        <dbReference type="EMBL" id="MBS1258225.1"/>
    </source>
</evidence>
<dbReference type="GO" id="GO:0009055">
    <property type="term" value="F:electron transfer activity"/>
    <property type="evidence" value="ECO:0007669"/>
    <property type="project" value="InterPro"/>
</dbReference>
<reference evidence="7" key="1">
    <citation type="journal article" date="2021" name="ISME J.">
        <title>Fine-scale metabolic discontinuity in a stratified prokaryote microbiome of a Red Sea deep halocline.</title>
        <authorList>
            <person name="Michoud G."/>
            <person name="Ngugi D.K."/>
            <person name="Barozzi A."/>
            <person name="Merlino G."/>
            <person name="Calleja M.L."/>
            <person name="Delgado-Huertas A."/>
            <person name="Moran X.A.G."/>
            <person name="Daffonchio D."/>
        </authorList>
    </citation>
    <scope>NUCLEOTIDE SEQUENCE</scope>
    <source>
        <strain evidence="7">SuakinDeep_MAG55_1</strain>
    </source>
</reference>
<dbReference type="Gene3D" id="1.10.760.10">
    <property type="entry name" value="Cytochrome c-like domain"/>
    <property type="match status" value="2"/>
</dbReference>
<comment type="caution">
    <text evidence="7">The sequence shown here is derived from an EMBL/GenBank/DDBJ whole genome shotgun (WGS) entry which is preliminary data.</text>
</comment>
<evidence type="ECO:0000256" key="2">
    <source>
        <dbReference type="ARBA" id="ARBA00022723"/>
    </source>
</evidence>
<dbReference type="GO" id="GO:0046872">
    <property type="term" value="F:metal ion binding"/>
    <property type="evidence" value="ECO:0007669"/>
    <property type="project" value="UniProtKB-KW"/>
</dbReference>
<keyword evidence="5" id="KW-1133">Transmembrane helix</keyword>
<feature type="transmembrane region" description="Helical" evidence="5">
    <location>
        <begin position="21"/>
        <end position="41"/>
    </location>
</feature>
<dbReference type="EMBL" id="JAANXD010000055">
    <property type="protein sequence ID" value="MBS1258225.1"/>
    <property type="molecule type" value="Genomic_DNA"/>
</dbReference>
<proteinExistence type="predicted"/>
<keyword evidence="2 4" id="KW-0479">Metal-binding</keyword>
<evidence type="ECO:0000259" key="6">
    <source>
        <dbReference type="PROSITE" id="PS51007"/>
    </source>
</evidence>
<dbReference type="Pfam" id="PF00034">
    <property type="entry name" value="Cytochrom_C"/>
    <property type="match status" value="1"/>
</dbReference>
<dbReference type="Proteomes" id="UP000722750">
    <property type="component" value="Unassembled WGS sequence"/>
</dbReference>
<dbReference type="PANTHER" id="PTHR35008:SF8">
    <property type="entry name" value="ALCOHOL DEHYDROGENASE CYTOCHROME C SUBUNIT"/>
    <property type="match status" value="1"/>
</dbReference>
<keyword evidence="5" id="KW-0812">Transmembrane</keyword>
<dbReference type="AlphaFoldDB" id="A0A942A0P1"/>
<keyword evidence="5" id="KW-0472">Membrane</keyword>
<keyword evidence="3 4" id="KW-0408">Iron</keyword>
<dbReference type="InterPro" id="IPR036909">
    <property type="entry name" value="Cyt_c-like_dom_sf"/>
</dbReference>
<dbReference type="InterPro" id="IPR051459">
    <property type="entry name" value="Cytochrome_c-type_DH"/>
</dbReference>